<evidence type="ECO:0000313" key="12">
    <source>
        <dbReference type="EMBL" id="KAJ8432784.1"/>
    </source>
</evidence>
<proteinExistence type="inferred from homology"/>
<gene>
    <name evidence="12" type="ORF">Cgig2_011707</name>
</gene>
<evidence type="ECO:0000256" key="9">
    <source>
        <dbReference type="RuleBase" id="RU000682"/>
    </source>
</evidence>
<evidence type="ECO:0000259" key="11">
    <source>
        <dbReference type="PROSITE" id="PS50071"/>
    </source>
</evidence>
<dbReference type="GO" id="GO:0045893">
    <property type="term" value="P:positive regulation of DNA-templated transcription"/>
    <property type="evidence" value="ECO:0007669"/>
    <property type="project" value="TreeGrafter"/>
</dbReference>
<evidence type="ECO:0000256" key="6">
    <source>
        <dbReference type="ARBA" id="ARBA00023242"/>
    </source>
</evidence>
<evidence type="ECO:0000256" key="2">
    <source>
        <dbReference type="ARBA" id="ARBA00023015"/>
    </source>
</evidence>
<dbReference type="PANTHER" id="PTHR24326:SF535">
    <property type="entry name" value="HOMEOBOX-LEUCINE ZIPPER PROTEIN"/>
    <property type="match status" value="1"/>
</dbReference>
<dbReference type="Pfam" id="PF02183">
    <property type="entry name" value="HALZ"/>
    <property type="match status" value="1"/>
</dbReference>
<evidence type="ECO:0000256" key="3">
    <source>
        <dbReference type="ARBA" id="ARBA00023125"/>
    </source>
</evidence>
<dbReference type="CDD" id="cd00086">
    <property type="entry name" value="homeodomain"/>
    <property type="match status" value="1"/>
</dbReference>
<dbReference type="GO" id="GO:0000981">
    <property type="term" value="F:DNA-binding transcription factor activity, RNA polymerase II-specific"/>
    <property type="evidence" value="ECO:0007669"/>
    <property type="project" value="UniProtKB-UniRule"/>
</dbReference>
<evidence type="ECO:0000313" key="13">
    <source>
        <dbReference type="Proteomes" id="UP001153076"/>
    </source>
</evidence>
<dbReference type="OrthoDB" id="6159439at2759"/>
<feature type="domain" description="Homeobox" evidence="11">
    <location>
        <begin position="37"/>
        <end position="97"/>
    </location>
</feature>
<keyword evidence="5 10" id="KW-0804">Transcription</keyword>
<protein>
    <recommendedName>
        <fullName evidence="10">Homeobox-leucine zipper protein</fullName>
    </recommendedName>
    <alternativeName>
        <fullName evidence="10">HD-ZIP protein</fullName>
    </alternativeName>
    <alternativeName>
        <fullName evidence="10">Homeodomain transcription factor</fullName>
    </alternativeName>
</protein>
<evidence type="ECO:0000256" key="4">
    <source>
        <dbReference type="ARBA" id="ARBA00023155"/>
    </source>
</evidence>
<keyword evidence="6 8" id="KW-0539">Nucleus</keyword>
<keyword evidence="2 10" id="KW-0805">Transcription regulation</keyword>
<comment type="subcellular location">
    <subcellularLocation>
        <location evidence="1 8 9">Nucleus</location>
    </subcellularLocation>
</comment>
<dbReference type="InterPro" id="IPR001356">
    <property type="entry name" value="HD"/>
</dbReference>
<dbReference type="SMART" id="SM00389">
    <property type="entry name" value="HOX"/>
    <property type="match status" value="1"/>
</dbReference>
<dbReference type="GO" id="GO:0000976">
    <property type="term" value="F:transcription cis-regulatory region binding"/>
    <property type="evidence" value="ECO:0007669"/>
    <property type="project" value="UniProtKB-ARBA"/>
</dbReference>
<dbReference type="InterPro" id="IPR017970">
    <property type="entry name" value="Homeobox_CS"/>
</dbReference>
<evidence type="ECO:0000256" key="10">
    <source>
        <dbReference type="RuleBase" id="RU369038"/>
    </source>
</evidence>
<dbReference type="PROSITE" id="PS50071">
    <property type="entry name" value="HOMEOBOX_2"/>
    <property type="match status" value="1"/>
</dbReference>
<dbReference type="InterPro" id="IPR045224">
    <property type="entry name" value="HDZip_class_I_plant"/>
</dbReference>
<dbReference type="PROSITE" id="PS00027">
    <property type="entry name" value="HOMEOBOX_1"/>
    <property type="match status" value="1"/>
</dbReference>
<dbReference type="FunFam" id="1.10.10.60:FF:000144">
    <property type="entry name" value="homeobox-leucine zipper protein ATHB-6-like"/>
    <property type="match status" value="1"/>
</dbReference>
<feature type="DNA-binding region" description="Homeobox" evidence="8">
    <location>
        <begin position="39"/>
        <end position="98"/>
    </location>
</feature>
<dbReference type="Pfam" id="PF00046">
    <property type="entry name" value="Homeodomain"/>
    <property type="match status" value="1"/>
</dbReference>
<evidence type="ECO:0000256" key="1">
    <source>
        <dbReference type="ARBA" id="ARBA00004123"/>
    </source>
</evidence>
<dbReference type="Proteomes" id="UP001153076">
    <property type="component" value="Unassembled WGS sequence"/>
</dbReference>
<organism evidence="12 13">
    <name type="scientific">Carnegiea gigantea</name>
    <dbReference type="NCBI Taxonomy" id="171969"/>
    <lineage>
        <taxon>Eukaryota</taxon>
        <taxon>Viridiplantae</taxon>
        <taxon>Streptophyta</taxon>
        <taxon>Embryophyta</taxon>
        <taxon>Tracheophyta</taxon>
        <taxon>Spermatophyta</taxon>
        <taxon>Magnoliopsida</taxon>
        <taxon>eudicotyledons</taxon>
        <taxon>Gunneridae</taxon>
        <taxon>Pentapetalae</taxon>
        <taxon>Caryophyllales</taxon>
        <taxon>Cactineae</taxon>
        <taxon>Cactaceae</taxon>
        <taxon>Cactoideae</taxon>
        <taxon>Echinocereeae</taxon>
        <taxon>Carnegiea</taxon>
    </lineage>
</organism>
<evidence type="ECO:0000256" key="8">
    <source>
        <dbReference type="PROSITE-ProRule" id="PRU00108"/>
    </source>
</evidence>
<dbReference type="InterPro" id="IPR009057">
    <property type="entry name" value="Homeodomain-like_sf"/>
</dbReference>
<comment type="caution">
    <text evidence="12">The sequence shown here is derived from an EMBL/GenBank/DDBJ whole genome shotgun (WGS) entry which is preliminary data.</text>
</comment>
<dbReference type="SUPFAM" id="SSF46689">
    <property type="entry name" value="Homeodomain-like"/>
    <property type="match status" value="1"/>
</dbReference>
<dbReference type="AlphaFoldDB" id="A0A9Q1JXA8"/>
<dbReference type="Gene3D" id="1.10.10.60">
    <property type="entry name" value="Homeodomain-like"/>
    <property type="match status" value="1"/>
</dbReference>
<dbReference type="GO" id="GO:0005634">
    <property type="term" value="C:nucleus"/>
    <property type="evidence" value="ECO:0007669"/>
    <property type="project" value="UniProtKB-SubCell"/>
</dbReference>
<comment type="similarity">
    <text evidence="7 10">Belongs to the HD-ZIP homeobox family. Class I subfamily.</text>
</comment>
<dbReference type="EMBL" id="JAKOGI010000585">
    <property type="protein sequence ID" value="KAJ8432784.1"/>
    <property type="molecule type" value="Genomic_DNA"/>
</dbReference>
<keyword evidence="3 8" id="KW-0238">DNA-binding</keyword>
<name>A0A9Q1JXA8_9CARY</name>
<dbReference type="PANTHER" id="PTHR24326">
    <property type="entry name" value="HOMEOBOX-LEUCINE ZIPPER PROTEIN"/>
    <property type="match status" value="1"/>
</dbReference>
<accession>A0A9Q1JXA8</accession>
<dbReference type="InterPro" id="IPR003106">
    <property type="entry name" value="Leu_zip_homeo"/>
</dbReference>
<keyword evidence="4 8" id="KW-0371">Homeobox</keyword>
<evidence type="ECO:0000256" key="7">
    <source>
        <dbReference type="ARBA" id="ARBA00025748"/>
    </source>
</evidence>
<reference evidence="12" key="1">
    <citation type="submission" date="2022-04" db="EMBL/GenBank/DDBJ databases">
        <title>Carnegiea gigantea Genome sequencing and assembly v2.</title>
        <authorList>
            <person name="Copetti D."/>
            <person name="Sanderson M.J."/>
            <person name="Burquez A."/>
            <person name="Wojciechowski M.F."/>
        </authorList>
    </citation>
    <scope>NUCLEOTIDE SEQUENCE</scope>
    <source>
        <strain evidence="12">SGP5-SGP5p</strain>
        <tissue evidence="12">Aerial part</tissue>
    </source>
</reference>
<sequence>MKEMGQKKKAIYSEEFQAMLDRLEEEDYAESRSMSGGQMCMRKSRLCMEQVKALEKHFEMENKLQPERKLMIAEEVGLEPRQVAIWFQNRRARWKTKQLEREYCKLRASYDALKHDYGSLEQEKLALLSQLKGLKARIAAKALENSSDNLSTRAPLSVSSSSSSSRWTFDPFPFATSSMVDGFQPCKAYQSHQITRVEEVGMFSNYEEPCNIFSVDQAPSLHWYPGDHSS</sequence>
<evidence type="ECO:0000256" key="5">
    <source>
        <dbReference type="ARBA" id="ARBA00023163"/>
    </source>
</evidence>
<keyword evidence="13" id="KW-1185">Reference proteome</keyword>
<comment type="function">
    <text evidence="10">Transcription factor.</text>
</comment>